<organism evidence="1 2">
    <name type="scientific">Pseudoxanthomonas spadix (strain BD-a59)</name>
    <dbReference type="NCBI Taxonomy" id="1045855"/>
    <lineage>
        <taxon>Bacteria</taxon>
        <taxon>Pseudomonadati</taxon>
        <taxon>Pseudomonadota</taxon>
        <taxon>Gammaproteobacteria</taxon>
        <taxon>Lysobacterales</taxon>
        <taxon>Lysobacteraceae</taxon>
        <taxon>Pseudoxanthomonas</taxon>
    </lineage>
</organism>
<gene>
    <name evidence="1" type="ordered locus">DSC_02970</name>
</gene>
<protein>
    <submittedName>
        <fullName evidence="1">Uncharacterized protein</fullName>
    </submittedName>
</protein>
<dbReference type="HOGENOM" id="CLU_3172358_0_0_6"/>
<evidence type="ECO:0000313" key="1">
    <source>
        <dbReference type="EMBL" id="AER55247.1"/>
    </source>
</evidence>
<evidence type="ECO:0000313" key="2">
    <source>
        <dbReference type="Proteomes" id="UP000005870"/>
    </source>
</evidence>
<dbReference type="AlphaFoldDB" id="G7UWD4"/>
<reference evidence="1 2" key="1">
    <citation type="journal article" date="2012" name="J. Bacteriol.">
        <title>Complete Genome Sequence of the BTEX-Degrading Bacterium Pseudoxanthomonas spadix BD-a59.</title>
        <authorList>
            <person name="Lee S.H."/>
            <person name="Jin H.M."/>
            <person name="Lee H.J."/>
            <person name="Kim J.M."/>
            <person name="Jeon C.O."/>
        </authorList>
    </citation>
    <scope>NUCLEOTIDE SEQUENCE [LARGE SCALE GENOMIC DNA]</scope>
    <source>
        <strain evidence="1 2">BD-a59</strain>
    </source>
</reference>
<dbReference type="Proteomes" id="UP000005870">
    <property type="component" value="Chromosome"/>
</dbReference>
<sequence length="47" mass="5123">MNRTWIGRRASACAAAIGADRASAGVIQQKQRLEPLVVRTWQPETGT</sequence>
<keyword evidence="2" id="KW-1185">Reference proteome</keyword>
<accession>G7UWD4</accession>
<proteinExistence type="predicted"/>
<name>G7UWD4_PSEUP</name>
<dbReference type="EMBL" id="CP003093">
    <property type="protein sequence ID" value="AER55247.1"/>
    <property type="molecule type" value="Genomic_DNA"/>
</dbReference>
<dbReference type="KEGG" id="psd:DSC_02970"/>